<gene>
    <name evidence="1" type="ORF">RPERSI_LOCUS28132</name>
</gene>
<sequence>MLHELDVDISLATDDIKEWTSISLCSSDQVSSKKNKTWYNILARELLIETLIREAKFSNSNSFELSEIPSDFFSLIYTDIIKETNVSIEESSPSTTNERLWKKLQHAHDIQSIKDFQNIFDIATAYKTQKEKTQLIISACNNLQLISKLVQFKHLTKPECITDLSSQTLVHLKQLDDYNAIILATNILIPETIYFPIQAPILQVRIKLIIMNMLTNYFEASKHYQTVST</sequence>
<proteinExistence type="predicted"/>
<reference evidence="1" key="1">
    <citation type="submission" date="2021-06" db="EMBL/GenBank/DDBJ databases">
        <authorList>
            <person name="Kallberg Y."/>
            <person name="Tangrot J."/>
            <person name="Rosling A."/>
        </authorList>
    </citation>
    <scope>NUCLEOTIDE SEQUENCE</scope>
    <source>
        <strain evidence="1">MA461A</strain>
    </source>
</reference>
<keyword evidence="2" id="KW-1185">Reference proteome</keyword>
<evidence type="ECO:0000313" key="1">
    <source>
        <dbReference type="EMBL" id="CAG8831409.1"/>
    </source>
</evidence>
<dbReference type="Proteomes" id="UP000789920">
    <property type="component" value="Unassembled WGS sequence"/>
</dbReference>
<organism evidence="1 2">
    <name type="scientific">Racocetra persica</name>
    <dbReference type="NCBI Taxonomy" id="160502"/>
    <lineage>
        <taxon>Eukaryota</taxon>
        <taxon>Fungi</taxon>
        <taxon>Fungi incertae sedis</taxon>
        <taxon>Mucoromycota</taxon>
        <taxon>Glomeromycotina</taxon>
        <taxon>Glomeromycetes</taxon>
        <taxon>Diversisporales</taxon>
        <taxon>Gigasporaceae</taxon>
        <taxon>Racocetra</taxon>
    </lineage>
</organism>
<dbReference type="EMBL" id="CAJVQC010101368">
    <property type="protein sequence ID" value="CAG8831409.1"/>
    <property type="molecule type" value="Genomic_DNA"/>
</dbReference>
<accession>A0ACA9S889</accession>
<feature type="non-terminal residue" evidence="1">
    <location>
        <position position="229"/>
    </location>
</feature>
<name>A0ACA9S889_9GLOM</name>
<protein>
    <submittedName>
        <fullName evidence="1">2763_t:CDS:1</fullName>
    </submittedName>
</protein>
<evidence type="ECO:0000313" key="2">
    <source>
        <dbReference type="Proteomes" id="UP000789920"/>
    </source>
</evidence>
<comment type="caution">
    <text evidence="1">The sequence shown here is derived from an EMBL/GenBank/DDBJ whole genome shotgun (WGS) entry which is preliminary data.</text>
</comment>